<dbReference type="RefSeq" id="WP_119780905.1">
    <property type="nucleotide sequence ID" value="NZ_QYUK01000011.1"/>
</dbReference>
<keyword evidence="2" id="KW-1185">Reference proteome</keyword>
<organism evidence="1 2">
    <name type="scientific">Oleomonas cavernae</name>
    <dbReference type="NCBI Taxonomy" id="2320859"/>
    <lineage>
        <taxon>Bacteria</taxon>
        <taxon>Pseudomonadati</taxon>
        <taxon>Pseudomonadota</taxon>
        <taxon>Alphaproteobacteria</taxon>
        <taxon>Acetobacterales</taxon>
        <taxon>Acetobacteraceae</taxon>
        <taxon>Oleomonas</taxon>
    </lineage>
</organism>
<dbReference type="OrthoDB" id="9807354at2"/>
<evidence type="ECO:0000313" key="2">
    <source>
        <dbReference type="Proteomes" id="UP000284605"/>
    </source>
</evidence>
<reference evidence="1 2" key="1">
    <citation type="submission" date="2018-09" db="EMBL/GenBank/DDBJ databases">
        <authorList>
            <person name="Zhu H."/>
        </authorList>
    </citation>
    <scope>NUCLEOTIDE SEQUENCE [LARGE SCALE GENOMIC DNA]</scope>
    <source>
        <strain evidence="1 2">K1W22B-8</strain>
    </source>
</reference>
<comment type="caution">
    <text evidence="1">The sequence shown here is derived from an EMBL/GenBank/DDBJ whole genome shotgun (WGS) entry which is preliminary data.</text>
</comment>
<protein>
    <submittedName>
        <fullName evidence="1">Uncharacterized protein</fullName>
    </submittedName>
</protein>
<dbReference type="EMBL" id="QYUK01000011">
    <property type="protein sequence ID" value="RJF89298.1"/>
    <property type="molecule type" value="Genomic_DNA"/>
</dbReference>
<sequence>MNGRDRAFADYFLLLGTFAFRARDIPPPRQACIDNDGKIPGLRRLIDAVHAHGVTVDDAGQRIVSRELSIPPPLTIRTGFPVRVIGTRDLIIDRHGGAP</sequence>
<evidence type="ECO:0000313" key="1">
    <source>
        <dbReference type="EMBL" id="RJF89298.1"/>
    </source>
</evidence>
<dbReference type="AlphaFoldDB" id="A0A418WH30"/>
<dbReference type="Proteomes" id="UP000284605">
    <property type="component" value="Unassembled WGS sequence"/>
</dbReference>
<accession>A0A418WH30</accession>
<proteinExistence type="predicted"/>
<name>A0A418WH30_9PROT</name>
<gene>
    <name evidence="1" type="ORF">D3874_21915</name>
</gene>